<accession>A0A644WLP4</accession>
<reference evidence="2" key="1">
    <citation type="submission" date="2019-08" db="EMBL/GenBank/DDBJ databases">
        <authorList>
            <person name="Kucharzyk K."/>
            <person name="Murdoch R.W."/>
            <person name="Higgins S."/>
            <person name="Loffler F."/>
        </authorList>
    </citation>
    <scope>NUCLEOTIDE SEQUENCE</scope>
</reference>
<evidence type="ECO:0000256" key="1">
    <source>
        <dbReference type="SAM" id="MobiDB-lite"/>
    </source>
</evidence>
<gene>
    <name evidence="2" type="ORF">SDC9_50758</name>
</gene>
<feature type="region of interest" description="Disordered" evidence="1">
    <location>
        <begin position="199"/>
        <end position="218"/>
    </location>
</feature>
<comment type="caution">
    <text evidence="2">The sequence shown here is derived from an EMBL/GenBank/DDBJ whole genome shotgun (WGS) entry which is preliminary data.</text>
</comment>
<proteinExistence type="predicted"/>
<protein>
    <submittedName>
        <fullName evidence="2">Uncharacterized protein</fullName>
    </submittedName>
</protein>
<dbReference type="EMBL" id="VSSQ01001042">
    <property type="protein sequence ID" value="MPM04481.1"/>
    <property type="molecule type" value="Genomic_DNA"/>
</dbReference>
<evidence type="ECO:0000313" key="2">
    <source>
        <dbReference type="EMBL" id="MPM04481.1"/>
    </source>
</evidence>
<organism evidence="2">
    <name type="scientific">bioreactor metagenome</name>
    <dbReference type="NCBI Taxonomy" id="1076179"/>
    <lineage>
        <taxon>unclassified sequences</taxon>
        <taxon>metagenomes</taxon>
        <taxon>ecological metagenomes</taxon>
    </lineage>
</organism>
<sequence>MVSCMGAAKAAPAAKRAAMERNASILDNFFMKFPPSDSVFRCIYIVICFGDSVNRIYQTLAYRTGKIKKAREIPGFSLPFSVSGRFVGYEGRKLVGVDVAAGQEEADLFARLDLEAAFEGRRHAHRCRGFHEQLALEDDLHESLVDKLIRGGNDLVHVLVDERIVVFAGHGDHKAVGEGGAHGDLHGLPGLPALGVALDPGGFHGDHPHGGPGLLDGRGYAGEEAAAAEGNHNGVHVGEVFNDLEARRALARDEFRVVVGVNEGVALFRLDLVELLVALDGVEPVEDHFSAEGLRPLDLRLGGVLGKDEGGLDAEHLRRVGHALGVVPGGRGDDALRPLLVGEGEDLVGGSTDLEGSRKLEILRLEVDLRAPQGVKLVSPQDGGPPHLAGDSPGRVFYVLKSDNPCHCTASASLCPFRAFIVNGTGAAGISSAAPPPVRLFYSSIHSAMSGQVISHRLHLMQSDSRTAATTVNPFWFVSEEISYTFFGQTEMHRPHPLQSRLFTCTAMISSPQLPD</sequence>
<name>A0A644WLP4_9ZZZZ</name>
<dbReference type="AlphaFoldDB" id="A0A644WLP4"/>